<proteinExistence type="predicted"/>
<dbReference type="Proteomes" id="UP001549291">
    <property type="component" value="Unassembled WGS sequence"/>
</dbReference>
<name>A0ABV2RGZ3_BRAJP</name>
<keyword evidence="2" id="KW-1185">Reference proteome</keyword>
<organism evidence="1 2">
    <name type="scientific">Bradyrhizobium japonicum</name>
    <dbReference type="NCBI Taxonomy" id="375"/>
    <lineage>
        <taxon>Bacteria</taxon>
        <taxon>Pseudomonadati</taxon>
        <taxon>Pseudomonadota</taxon>
        <taxon>Alphaproteobacteria</taxon>
        <taxon>Hyphomicrobiales</taxon>
        <taxon>Nitrobacteraceae</taxon>
        <taxon>Bradyrhizobium</taxon>
    </lineage>
</organism>
<sequence length="86" mass="9511">MTRKSVPFTNPYSVKHDTKYVWVGSTCEELNLSKSSPQCLTEQTSLGRAAISLMGHVWTAPGWQEESSLCSVGRSGHVFGLFARFT</sequence>
<gene>
    <name evidence="1" type="ORF">ABIF63_000309</name>
</gene>
<protein>
    <submittedName>
        <fullName evidence="1">Uncharacterized protein</fullName>
    </submittedName>
</protein>
<evidence type="ECO:0000313" key="2">
    <source>
        <dbReference type="Proteomes" id="UP001549291"/>
    </source>
</evidence>
<evidence type="ECO:0000313" key="1">
    <source>
        <dbReference type="EMBL" id="MET4716206.1"/>
    </source>
</evidence>
<comment type="caution">
    <text evidence="1">The sequence shown here is derived from an EMBL/GenBank/DDBJ whole genome shotgun (WGS) entry which is preliminary data.</text>
</comment>
<dbReference type="EMBL" id="JBEPTQ010000001">
    <property type="protein sequence ID" value="MET4716206.1"/>
    <property type="molecule type" value="Genomic_DNA"/>
</dbReference>
<accession>A0ABV2RGZ3</accession>
<reference evidence="1 2" key="1">
    <citation type="submission" date="2024-06" db="EMBL/GenBank/DDBJ databases">
        <title>Genomic Encyclopedia of Type Strains, Phase V (KMG-V): Genome sequencing to study the core and pangenomes of soil and plant-associated prokaryotes.</title>
        <authorList>
            <person name="Whitman W."/>
        </authorList>
    </citation>
    <scope>NUCLEOTIDE SEQUENCE [LARGE SCALE GENOMIC DNA]</scope>
    <source>
        <strain evidence="1 2">USDA 160</strain>
    </source>
</reference>